<proteinExistence type="predicted"/>
<accession>A0A814HKL6</accession>
<dbReference type="EMBL" id="CAJNON010000132">
    <property type="protein sequence ID" value="CAF1012380.1"/>
    <property type="molecule type" value="Genomic_DNA"/>
</dbReference>
<protein>
    <submittedName>
        <fullName evidence="2">Uncharacterized protein</fullName>
    </submittedName>
</protein>
<comment type="caution">
    <text evidence="2">The sequence shown here is derived from an EMBL/GenBank/DDBJ whole genome shotgun (WGS) entry which is preliminary data.</text>
</comment>
<evidence type="ECO:0000313" key="2">
    <source>
        <dbReference type="EMBL" id="CAF1012380.1"/>
    </source>
</evidence>
<feature type="transmembrane region" description="Helical" evidence="1">
    <location>
        <begin position="100"/>
        <end position="121"/>
    </location>
</feature>
<evidence type="ECO:0000256" key="1">
    <source>
        <dbReference type="SAM" id="Phobius"/>
    </source>
</evidence>
<name>A0A814HKL6_9BILA</name>
<gene>
    <name evidence="2" type="ORF">VCS650_LOCUS15337</name>
</gene>
<sequence length="142" mass="16102">MNAAVRAGNISRFKEVFETYADRFQQKKLGHLLFDYDRIHVVQKLQLDSSEDAEYIVAKKVLFTMCAGNELWFSMVYLLHFGEGPAVLSFGGYSVGLWRVILYAVTPIMVLKQIISLIHLYTAALDMAAIDEAERANKPKPN</sequence>
<organism evidence="2 3">
    <name type="scientific">Adineta steineri</name>
    <dbReference type="NCBI Taxonomy" id="433720"/>
    <lineage>
        <taxon>Eukaryota</taxon>
        <taxon>Metazoa</taxon>
        <taxon>Spiralia</taxon>
        <taxon>Gnathifera</taxon>
        <taxon>Rotifera</taxon>
        <taxon>Eurotatoria</taxon>
        <taxon>Bdelloidea</taxon>
        <taxon>Adinetida</taxon>
        <taxon>Adinetidae</taxon>
        <taxon>Adineta</taxon>
    </lineage>
</organism>
<keyword evidence="1" id="KW-1133">Transmembrane helix</keyword>
<dbReference type="AlphaFoldDB" id="A0A814HKL6"/>
<reference evidence="2" key="1">
    <citation type="submission" date="2021-02" db="EMBL/GenBank/DDBJ databases">
        <authorList>
            <person name="Nowell W R."/>
        </authorList>
    </citation>
    <scope>NUCLEOTIDE SEQUENCE</scope>
</reference>
<keyword evidence="1" id="KW-0472">Membrane</keyword>
<dbReference type="Proteomes" id="UP000663891">
    <property type="component" value="Unassembled WGS sequence"/>
</dbReference>
<keyword evidence="1" id="KW-0812">Transmembrane</keyword>
<evidence type="ECO:0000313" key="3">
    <source>
        <dbReference type="Proteomes" id="UP000663891"/>
    </source>
</evidence>
<dbReference type="OrthoDB" id="10251079at2759"/>